<dbReference type="InterPro" id="IPR017956">
    <property type="entry name" value="AT_hook_DNA-bd_motif"/>
</dbReference>
<protein>
    <submittedName>
        <fullName evidence="2">Uncharacterized protein</fullName>
    </submittedName>
</protein>
<feature type="compositionally biased region" description="Low complexity" evidence="1">
    <location>
        <begin position="579"/>
        <end position="591"/>
    </location>
</feature>
<dbReference type="Proteomes" id="UP000005238">
    <property type="component" value="Unassembled WGS sequence"/>
</dbReference>
<dbReference type="eggNOG" id="ENOG502S2HV">
    <property type="taxonomic scope" value="Eukaryota"/>
</dbReference>
<feature type="region of interest" description="Disordered" evidence="1">
    <location>
        <begin position="755"/>
        <end position="778"/>
    </location>
</feature>
<reference evidence="2" key="2">
    <citation type="submission" date="2015-06" db="UniProtKB">
        <authorList>
            <consortium name="EnsemblProtists"/>
        </authorList>
    </citation>
    <scope>IDENTIFICATION</scope>
    <source>
        <strain evidence="2">Pr102</strain>
    </source>
</reference>
<dbReference type="InParanoid" id="H3GUW9"/>
<dbReference type="EnsemblProtists" id="Phyra81064">
    <property type="protein sequence ID" value="Phyra81064"/>
    <property type="gene ID" value="Phyra81064"/>
</dbReference>
<dbReference type="AlphaFoldDB" id="H3GUW9"/>
<organism evidence="2 3">
    <name type="scientific">Phytophthora ramorum</name>
    <name type="common">Sudden oak death agent</name>
    <dbReference type="NCBI Taxonomy" id="164328"/>
    <lineage>
        <taxon>Eukaryota</taxon>
        <taxon>Sar</taxon>
        <taxon>Stramenopiles</taxon>
        <taxon>Oomycota</taxon>
        <taxon>Peronosporomycetes</taxon>
        <taxon>Peronosporales</taxon>
        <taxon>Peronosporaceae</taxon>
        <taxon>Phytophthora</taxon>
    </lineage>
</organism>
<dbReference type="PANTHER" id="PTHR16230:SF3">
    <property type="entry name" value="BIOGENESIS OF LYSOSOMAL ORGANELLES COMPLEX-1, SUBUNIT 4, CAPPUCCINO"/>
    <property type="match status" value="1"/>
</dbReference>
<feature type="region of interest" description="Disordered" evidence="1">
    <location>
        <begin position="704"/>
        <end position="726"/>
    </location>
</feature>
<dbReference type="VEuPathDB" id="FungiDB:KRP23_4885"/>
<evidence type="ECO:0000313" key="2">
    <source>
        <dbReference type="EnsemblProtists" id="Phyra81064"/>
    </source>
</evidence>
<name>H3GUW9_PHYRM</name>
<dbReference type="GO" id="GO:0003677">
    <property type="term" value="F:DNA binding"/>
    <property type="evidence" value="ECO:0007669"/>
    <property type="project" value="InterPro"/>
</dbReference>
<dbReference type="GO" id="GO:0031083">
    <property type="term" value="C:BLOC-1 complex"/>
    <property type="evidence" value="ECO:0000318"/>
    <property type="project" value="GO_Central"/>
</dbReference>
<dbReference type="VEuPathDB" id="FungiDB:KRP23_4884"/>
<feature type="region of interest" description="Disordered" evidence="1">
    <location>
        <begin position="885"/>
        <end position="1044"/>
    </location>
</feature>
<dbReference type="VEuPathDB" id="FungiDB:KRP22_4796"/>
<proteinExistence type="predicted"/>
<dbReference type="HOGENOM" id="CLU_264322_0_0_1"/>
<accession>H3GUW9</accession>
<dbReference type="SMART" id="SM00384">
    <property type="entry name" value="AT_hook"/>
    <property type="match status" value="5"/>
</dbReference>
<dbReference type="STRING" id="164328.H3GUW9"/>
<evidence type="ECO:0000313" key="3">
    <source>
        <dbReference type="Proteomes" id="UP000005238"/>
    </source>
</evidence>
<feature type="region of interest" description="Disordered" evidence="1">
    <location>
        <begin position="489"/>
        <end position="524"/>
    </location>
</feature>
<reference evidence="3" key="1">
    <citation type="journal article" date="2006" name="Science">
        <title>Phytophthora genome sequences uncover evolutionary origins and mechanisms of pathogenesis.</title>
        <authorList>
            <person name="Tyler B.M."/>
            <person name="Tripathy S."/>
            <person name="Zhang X."/>
            <person name="Dehal P."/>
            <person name="Jiang R.H."/>
            <person name="Aerts A."/>
            <person name="Arredondo F.D."/>
            <person name="Baxter L."/>
            <person name="Bensasson D."/>
            <person name="Beynon J.L."/>
            <person name="Chapman J."/>
            <person name="Damasceno C.M."/>
            <person name="Dorrance A.E."/>
            <person name="Dou D."/>
            <person name="Dickerman A.W."/>
            <person name="Dubchak I.L."/>
            <person name="Garbelotto M."/>
            <person name="Gijzen M."/>
            <person name="Gordon S.G."/>
            <person name="Govers F."/>
            <person name="Grunwald N.J."/>
            <person name="Huang W."/>
            <person name="Ivors K.L."/>
            <person name="Jones R.W."/>
            <person name="Kamoun S."/>
            <person name="Krampis K."/>
            <person name="Lamour K.H."/>
            <person name="Lee M.K."/>
            <person name="McDonald W.H."/>
            <person name="Medina M."/>
            <person name="Meijer H.J."/>
            <person name="Nordberg E.K."/>
            <person name="Maclean D.J."/>
            <person name="Ospina-Giraldo M.D."/>
            <person name="Morris P.F."/>
            <person name="Phuntumart V."/>
            <person name="Putnam N.H."/>
            <person name="Rash S."/>
            <person name="Rose J.K."/>
            <person name="Sakihama Y."/>
            <person name="Salamov A.A."/>
            <person name="Savidor A."/>
            <person name="Scheuring C.F."/>
            <person name="Smith B.M."/>
            <person name="Sobral B.W."/>
            <person name="Terry A."/>
            <person name="Torto-Alalibo T.A."/>
            <person name="Win J."/>
            <person name="Xu Z."/>
            <person name="Zhang H."/>
            <person name="Grigoriev I.V."/>
            <person name="Rokhsar D.S."/>
            <person name="Boore J.L."/>
        </authorList>
    </citation>
    <scope>NUCLEOTIDE SEQUENCE [LARGE SCALE GENOMIC DNA]</scope>
    <source>
        <strain evidence="3">Pr102</strain>
    </source>
</reference>
<dbReference type="EMBL" id="DS566053">
    <property type="status" value="NOT_ANNOTATED_CDS"/>
    <property type="molecule type" value="Genomic_DNA"/>
</dbReference>
<dbReference type="VEuPathDB" id="FungiDB:KRP22_4795"/>
<dbReference type="VEuPathDB" id="FungiDB:KRP22_4797"/>
<dbReference type="VEuPathDB" id="FungiDB:KRP23_4886"/>
<keyword evidence="3" id="KW-1185">Reference proteome</keyword>
<sequence length="1267" mass="137941">MGDDALKRAFQTLCGDYEELLDETAQGTQPVDERVGLALFKVDEACAAADALRQDALQIHEQLLSELLGNCHELEDIFLRVNLIERFVGRMLETTRELEKRTESVSRAAGPVFNPSSSVTSLFRSFSIKRGPQDAPSADGKWSPVAFDFNTNELMERLEKSDARELGVSIASSPSTEQEVPAEAVCGVESDSDSVKASDHIEVTRLEDMVGIVAFPALARAKQLFLQRKTVAKRCGGEATAGSTPNRRREISSSNDSVRAQGRLEPAVRVGSDACARRCAAFCSDFDEQMILMATSTDSSGHTTRARSVETVDGYVSRGRAPPTSVPRDHAMLQDFTAYLELRLKSQNLSMLRRIFADFLNEHENTLVPMMRQGCTIVTIFPVLRTSARRRQEAEFLLAKPKWPLDSRGCVFLYLQYRTATRNMALLKHMFLQFVCQRETALMDFVQRGCQVISVIPFELPQLVPPVCQAPPPVQQVASDTAVVKKMKKRRTGRASVQRASPRVASPAVAQVEDVHKKKKRKLRRVSEIGEVTAAVADDSAQQEDVVAPRDPGGGVASAQAEEVQVPQKKKKGESRRVSGTGEATAATADDSAQRPDAVALSEPEGAAVSVQVERQRRLLLMIQHSNKMWQHLANLKVWLLQYKLVRCRWAEKKARGRPRHAVKTGETAPATADDSALLQDVAAPSEPEGVAVAVQVGEVPVAEKKARGRPRHAVKTGETAPATADDSALLQDVAAPSEPEGVAVAVQVGEVPVAEKKTRGRPRHAVKTGETAPATADDSALLQDVAAPSEPEGVAVAVQVGEVPVAEKKARGRPRHAVKTGETAPATADDSALLQDVAAPSEPEGVAVAVQVGEVPVAQTKIREIPDPAVKTGDKVAAIDDDLARVDSREPDGDSAPVQQKDSAAIEGPEEDAVAIEDPDNDASLSRQEDAAATGEPEIITKRHITPVAVSAPGGNEEAKTGVASCSSSVAVPTRKRGRKPKARAASDESEVTGAVTTAKPADGSLAESLEPPKAKRGRKRKVDNAVPINEKSRKRGKPAMSDAMCRSQLELTQKMEPFEAQIPWEAVYSNLPAPFDEPKHPELSRKFRKFWRAHGRAVWERNFWPPMSRKLSLLLFNKRNNRQLTAKNAFESIIISAYKELGAEFFVMLDTHKPRHPGWWYRGPVVALFALQQIKGESAVWDYVQKEALERFPDCRLALPLKAPNSGAVSKCHKRDSESMWMANHQLTPEILLAIAALKAGQQTCGEAEATEGDLMTAVDYLALL</sequence>
<feature type="region of interest" description="Disordered" evidence="1">
    <location>
        <begin position="537"/>
        <end position="607"/>
    </location>
</feature>
<feature type="compositionally biased region" description="Acidic residues" evidence="1">
    <location>
        <begin position="909"/>
        <end position="922"/>
    </location>
</feature>
<feature type="compositionally biased region" description="Basic residues" evidence="1">
    <location>
        <begin position="975"/>
        <end position="984"/>
    </location>
</feature>
<evidence type="ECO:0000256" key="1">
    <source>
        <dbReference type="SAM" id="MobiDB-lite"/>
    </source>
</evidence>
<feature type="region of interest" description="Disordered" evidence="1">
    <location>
        <begin position="808"/>
        <end position="830"/>
    </location>
</feature>
<dbReference type="PANTHER" id="PTHR16230">
    <property type="entry name" value="CAPPUCCINO"/>
    <property type="match status" value="1"/>
</dbReference>
<feature type="region of interest" description="Disordered" evidence="1">
    <location>
        <begin position="236"/>
        <end position="260"/>
    </location>
</feature>
<dbReference type="InterPro" id="IPR024857">
    <property type="entry name" value="Cappuccino"/>
</dbReference>